<name>A0A0F9E172_9ZZZZ</name>
<evidence type="ECO:0000313" key="1">
    <source>
        <dbReference type="EMBL" id="KKL23686.1"/>
    </source>
</evidence>
<proteinExistence type="predicted"/>
<dbReference type="AlphaFoldDB" id="A0A0F9E172"/>
<protein>
    <submittedName>
        <fullName evidence="1">Uncharacterized protein</fullName>
    </submittedName>
</protein>
<dbReference type="EMBL" id="LAZR01036883">
    <property type="protein sequence ID" value="KKL23686.1"/>
    <property type="molecule type" value="Genomic_DNA"/>
</dbReference>
<accession>A0A0F9E172</accession>
<comment type="caution">
    <text evidence="1">The sequence shown here is derived from an EMBL/GenBank/DDBJ whole genome shotgun (WGS) entry which is preliminary data.</text>
</comment>
<organism evidence="1">
    <name type="scientific">marine sediment metagenome</name>
    <dbReference type="NCBI Taxonomy" id="412755"/>
    <lineage>
        <taxon>unclassified sequences</taxon>
        <taxon>metagenomes</taxon>
        <taxon>ecological metagenomes</taxon>
    </lineage>
</organism>
<gene>
    <name evidence="1" type="ORF">LCGC14_2422870</name>
</gene>
<sequence length="79" mass="8574">MFERSTSRVQQVGGDVNLFDAGPVLLSLWGDPGTHLNGGVTVRRGGVCFEGAKRITLDLRAGFAWFCIHMGGVCYVRNC</sequence>
<reference evidence="1" key="1">
    <citation type="journal article" date="2015" name="Nature">
        <title>Complex archaea that bridge the gap between prokaryotes and eukaryotes.</title>
        <authorList>
            <person name="Spang A."/>
            <person name="Saw J.H."/>
            <person name="Jorgensen S.L."/>
            <person name="Zaremba-Niedzwiedzka K."/>
            <person name="Martijn J."/>
            <person name="Lind A.E."/>
            <person name="van Eijk R."/>
            <person name="Schleper C."/>
            <person name="Guy L."/>
            <person name="Ettema T.J."/>
        </authorList>
    </citation>
    <scope>NUCLEOTIDE SEQUENCE</scope>
</reference>